<dbReference type="PANTHER" id="PTHR30576">
    <property type="entry name" value="COLANIC BIOSYNTHESIS UDP-GLUCOSE LIPID CARRIER TRANSFERASE"/>
    <property type="match status" value="1"/>
</dbReference>
<organism evidence="3">
    <name type="scientific">marine sediment metagenome</name>
    <dbReference type="NCBI Taxonomy" id="412755"/>
    <lineage>
        <taxon>unclassified sequences</taxon>
        <taxon>metagenomes</taxon>
        <taxon>ecological metagenomes</taxon>
    </lineage>
</organism>
<feature type="transmembrane region" description="Helical" evidence="1">
    <location>
        <begin position="20"/>
        <end position="40"/>
    </location>
</feature>
<sequence length="199" mass="23080">RDGYLCSKTDNLSKRFFDLIASTLGLLLLSPFFAIIAFQIRRDSPGPIFYRGVRAGHRGKTFQILKFRTMYERPESYQGPSITTSDDPRITPMGKFLRDTKLNELPQLWNVLKGDMSLVGPRPEDPEIAAEWSDEVRREVLSVRPGITSPASVLFPDEERQLPQGMLMQTYFKEVQPNKLRLHQLYVRYHTFWNDLDVL</sequence>
<feature type="non-terminal residue" evidence="3">
    <location>
        <position position="199"/>
    </location>
</feature>
<proteinExistence type="predicted"/>
<evidence type="ECO:0000256" key="1">
    <source>
        <dbReference type="SAM" id="Phobius"/>
    </source>
</evidence>
<gene>
    <name evidence="3" type="ORF">S01H4_28227</name>
</gene>
<reference evidence="3" key="1">
    <citation type="journal article" date="2014" name="Front. Microbiol.">
        <title>High frequency of phylogenetically diverse reductive dehalogenase-homologous genes in deep subseafloor sedimentary metagenomes.</title>
        <authorList>
            <person name="Kawai M."/>
            <person name="Futagami T."/>
            <person name="Toyoda A."/>
            <person name="Takaki Y."/>
            <person name="Nishi S."/>
            <person name="Hori S."/>
            <person name="Arai W."/>
            <person name="Tsubouchi T."/>
            <person name="Morono Y."/>
            <person name="Uchiyama I."/>
            <person name="Ito T."/>
            <person name="Fujiyama A."/>
            <person name="Inagaki F."/>
            <person name="Takami H."/>
        </authorList>
    </citation>
    <scope>NUCLEOTIDE SEQUENCE</scope>
    <source>
        <strain evidence="3">Expedition CK06-06</strain>
    </source>
</reference>
<dbReference type="PANTHER" id="PTHR30576:SF20">
    <property type="entry name" value="QUINOVOSAMINEPHOSPHOTRANSFERAE-RELATED"/>
    <property type="match status" value="1"/>
</dbReference>
<keyword evidence="1" id="KW-0472">Membrane</keyword>
<dbReference type="EMBL" id="BART01013975">
    <property type="protein sequence ID" value="GAG83392.1"/>
    <property type="molecule type" value="Genomic_DNA"/>
</dbReference>
<dbReference type="AlphaFoldDB" id="X1BQB8"/>
<keyword evidence="1" id="KW-1133">Transmembrane helix</keyword>
<evidence type="ECO:0000313" key="3">
    <source>
        <dbReference type="EMBL" id="GAG83392.1"/>
    </source>
</evidence>
<comment type="caution">
    <text evidence="3">The sequence shown here is derived from an EMBL/GenBank/DDBJ whole genome shotgun (WGS) entry which is preliminary data.</text>
</comment>
<name>X1BQB8_9ZZZZ</name>
<evidence type="ECO:0000259" key="2">
    <source>
        <dbReference type="Pfam" id="PF02397"/>
    </source>
</evidence>
<accession>X1BQB8</accession>
<feature type="non-terminal residue" evidence="3">
    <location>
        <position position="1"/>
    </location>
</feature>
<dbReference type="GO" id="GO:0016780">
    <property type="term" value="F:phosphotransferase activity, for other substituted phosphate groups"/>
    <property type="evidence" value="ECO:0007669"/>
    <property type="project" value="TreeGrafter"/>
</dbReference>
<protein>
    <recommendedName>
        <fullName evidence="2">Bacterial sugar transferase domain-containing protein</fullName>
    </recommendedName>
</protein>
<dbReference type="InterPro" id="IPR003362">
    <property type="entry name" value="Bact_transf"/>
</dbReference>
<keyword evidence="1" id="KW-0812">Transmembrane</keyword>
<feature type="domain" description="Bacterial sugar transferase" evidence="2">
    <location>
        <begin position="14"/>
        <end position="199"/>
    </location>
</feature>
<dbReference type="Pfam" id="PF02397">
    <property type="entry name" value="Bac_transf"/>
    <property type="match status" value="1"/>
</dbReference>